<name>A0A261GAB4_9BIFI</name>
<reference evidence="3 4" key="1">
    <citation type="journal article" date="2017" name="BMC Genomics">
        <title>Comparative genomic and phylogenomic analyses of the Bifidobacteriaceae family.</title>
        <authorList>
            <person name="Lugli G.A."/>
            <person name="Milani C."/>
            <person name="Turroni F."/>
            <person name="Duranti S."/>
            <person name="Mancabelli L."/>
            <person name="Mangifesta M."/>
            <person name="Ferrario C."/>
            <person name="Modesto M."/>
            <person name="Mattarelli P."/>
            <person name="Jiri K."/>
            <person name="van Sinderen D."/>
            <person name="Ventura M."/>
        </authorList>
    </citation>
    <scope>NUCLEOTIDE SEQUENCE [LARGE SCALE GENOMIC DNA]</scope>
    <source>
        <strain evidence="3 4">LMG 28769</strain>
    </source>
</reference>
<dbReference type="EMBL" id="MWXA01000002">
    <property type="protein sequence ID" value="OZG68358.1"/>
    <property type="molecule type" value="Genomic_DNA"/>
</dbReference>
<dbReference type="AlphaFoldDB" id="A0A261GAB4"/>
<protein>
    <recommendedName>
        <fullName evidence="2">PIN like domain-containing protein</fullName>
    </recommendedName>
</protein>
<dbReference type="OrthoDB" id="9182727at2"/>
<evidence type="ECO:0000313" key="3">
    <source>
        <dbReference type="EMBL" id="OZG68358.1"/>
    </source>
</evidence>
<comment type="caution">
    <text evidence="3">The sequence shown here is derived from an EMBL/GenBank/DDBJ whole genome shotgun (WGS) entry which is preliminary data.</text>
</comment>
<evidence type="ECO:0000259" key="2">
    <source>
        <dbReference type="Pfam" id="PF18476"/>
    </source>
</evidence>
<organism evidence="3 4">
    <name type="scientific">Bifidobacterium aquikefiri</name>
    <dbReference type="NCBI Taxonomy" id="1653207"/>
    <lineage>
        <taxon>Bacteria</taxon>
        <taxon>Bacillati</taxon>
        <taxon>Actinomycetota</taxon>
        <taxon>Actinomycetes</taxon>
        <taxon>Bifidobacteriales</taxon>
        <taxon>Bifidobacteriaceae</taxon>
        <taxon>Bifidobacterium</taxon>
    </lineage>
</organism>
<accession>A0A261GAB4</accession>
<feature type="region of interest" description="Disordered" evidence="1">
    <location>
        <begin position="1"/>
        <end position="21"/>
    </location>
</feature>
<evidence type="ECO:0000256" key="1">
    <source>
        <dbReference type="SAM" id="MobiDB-lite"/>
    </source>
</evidence>
<dbReference type="Pfam" id="PF18476">
    <property type="entry name" value="PIN_8"/>
    <property type="match status" value="1"/>
</dbReference>
<evidence type="ECO:0000313" key="4">
    <source>
        <dbReference type="Proteomes" id="UP000216451"/>
    </source>
</evidence>
<dbReference type="RefSeq" id="WP_094692192.1">
    <property type="nucleotide sequence ID" value="NZ_CALENZ010000044.1"/>
</dbReference>
<proteinExistence type="predicted"/>
<feature type="domain" description="PIN like" evidence="2">
    <location>
        <begin position="68"/>
        <end position="258"/>
    </location>
</feature>
<dbReference type="Proteomes" id="UP000216451">
    <property type="component" value="Unassembled WGS sequence"/>
</dbReference>
<sequence length="299" mass="34208">MAEDKINAEVDLPQPSADNGSSDQIRRVFEVLDRKVKLNPLVKMKEALVSLKDGREGEINVRNESTVFGFDTNALVNIGNQEKGDDIIDFLKRQKNVVIPGQVIQETWNFIRKSTQNQNQNQNLINIRRMQKEDVESIRNLLGDDKSRHASELLQELRNLFEEYQPQTDTKYLNSLISTISSLEATAICPFVPRDSFLQLAEARNKTNTPPGFRDSDKNHGDYFVWADFLLGVYILDNLSIENIVLVTNDTKNDWSTKGVAHPILGAEVEALCKKRFQLWDLKQFSDYVKLNIDSNHLQ</sequence>
<dbReference type="GeneID" id="98294861"/>
<gene>
    <name evidence="3" type="ORF">BAQU_0173</name>
</gene>
<dbReference type="InterPro" id="IPR041578">
    <property type="entry name" value="PIN_8"/>
</dbReference>
<keyword evidence="4" id="KW-1185">Reference proteome</keyword>